<reference evidence="2" key="5">
    <citation type="submission" date="2000-03" db="EMBL/GenBank/DDBJ databases">
        <authorList>
            <person name="EU Arabidopsis sequencing project"/>
        </authorList>
    </citation>
    <scope>NUCLEOTIDE SEQUENCE</scope>
</reference>
<gene>
    <name evidence="1" type="primary">T3E15.24</name>
    <name evidence="2" type="ordered locus">At4g07550</name>
</gene>
<evidence type="ECO:0000313" key="1">
    <source>
        <dbReference type="EMBL" id="AAD38223.1"/>
    </source>
</evidence>
<sequence>MAYDNIHRVNNHITKDCTDLKKHLAELRTIVPSGEFLGYLVTKRETKANPRQINALFEHACPEEHQRYGFGQLKTYLNVVSNSLKPEADKKLYLYISFSNHTVSGVIICEDQGE</sequence>
<evidence type="ECO:0000313" key="2">
    <source>
        <dbReference type="EMBL" id="CAB81125.1"/>
    </source>
</evidence>
<reference key="1">
    <citation type="journal article" date="1999" name="Nature">
        <title>Sequence and analysis of chromosome 4 of the plant Arabidopsis thaliana.</title>
        <authorList>
            <consortium name="EU"/>
            <consortium name="CSHL and WU Arabidopsis Sequencing Project"/>
            <person name="Mayer K."/>
            <person name="Schuller C."/>
            <person name="Wambutt R."/>
            <person name="Murphy G."/>
            <person name="Volckaert G."/>
            <person name="Pohl T."/>
            <person name="Dusterhoft A."/>
            <person name="Stiekema W."/>
            <person name="Entian K.D."/>
            <person name="Terryn N."/>
            <person name="Harris B."/>
            <person name="Ansorge W."/>
            <person name="Brandt P."/>
            <person name="Grivell L."/>
            <person name="Rieger M."/>
            <person name="Weichselgartner M."/>
            <person name="de Simone V."/>
            <person name="Obermaier B."/>
            <person name="Mache R."/>
            <person name="Muller M."/>
            <person name="Kreis M."/>
            <person name="Delseny M."/>
            <person name="Puigdomenech P."/>
            <person name="Watson M."/>
            <person name="Schmidtheini T."/>
            <person name="Reichert B."/>
            <person name="Portatelle D."/>
            <person name="Perez-Alonso M."/>
            <person name="Boutry M."/>
            <person name="Bancroft I."/>
            <person name="Vos P."/>
            <person name="Hoheisel J."/>
            <person name="Zimmermann W."/>
            <person name="Wedler H."/>
            <person name="Ridley P."/>
            <person name="Langham S.A."/>
            <person name="McCullagh B."/>
            <person name="Bilham L."/>
            <person name="Robben J."/>
            <person name="Van der Schueren J."/>
            <person name="Grymonprez B."/>
            <person name="Chuang Y.J."/>
            <person name="Vandenbussche F."/>
            <person name="Braeken M."/>
            <person name="Weltjens I."/>
            <person name="Voet M."/>
            <person name="Bastiaens I."/>
            <person name="Aert R."/>
            <person name="Defoor E."/>
            <person name="Weitzenegger T."/>
            <person name="Bothe G."/>
            <person name="Ramsperger U."/>
            <person name="Hilbert H."/>
            <person name="Braun M."/>
            <person name="Holzer E."/>
            <person name="Brandt A."/>
            <person name="Peters S."/>
            <person name="van Staveren M."/>
            <person name="Dirske W."/>
            <person name="Mooijman P."/>
            <person name="Klein Lankhorst R."/>
            <person name="Rose M."/>
            <person name="Hauf J."/>
            <person name="Kotter P."/>
            <person name="Berneiser S."/>
            <person name="Hempel S."/>
            <person name="Feldpausch M."/>
            <person name="Lamberth S."/>
            <person name="Van den Daele H."/>
            <person name="De Keyser A."/>
            <person name="Buysshaert C."/>
            <person name="Gielen J."/>
            <person name="Villarroel R."/>
            <person name="De Clercq R."/>
            <person name="Van Montagu M."/>
            <person name="Rogers J."/>
            <person name="Cronin A."/>
            <person name="Quail M."/>
            <person name="Bray-Allen S."/>
            <person name="Clark L."/>
            <person name="Doggett J."/>
            <person name="Hall S."/>
            <person name="Kay M."/>
            <person name="Lennard N."/>
            <person name="McLay K."/>
            <person name="Mayes R."/>
            <person name="Pettett A."/>
            <person name="Rajandream M.A."/>
            <person name="Lyne M."/>
            <person name="Benes V."/>
            <person name="Rechmann S."/>
            <person name="Borkova D."/>
            <person name="Blocker H."/>
            <person name="Scharfe M."/>
            <person name="Grimm M."/>
            <person name="Lohnert T.H."/>
            <person name="Dose S."/>
            <person name="de Haan M."/>
            <person name="Maarse A."/>
            <person name="Schafer M."/>
            <person name="Muller-Auer S."/>
            <person name="Gabel C."/>
            <person name="Fuchs M."/>
            <person name="Fartmann B."/>
            <person name="Granderath K."/>
            <person name="Dauner D."/>
            <person name="Herzl A."/>
            <person name="Neumann S."/>
            <person name="Argiriou A."/>
            <person name="Vitale D."/>
            <person name="Liguori R."/>
            <person name="Piravandi E."/>
            <person name="Massenet O."/>
            <person name="Quigley F."/>
            <person name="Clabauld G."/>
            <person name="Mundlein A."/>
            <person name="Felber R."/>
            <person name="Schnabl S."/>
            <person name="Hiller R."/>
            <person name="Schmidt W."/>
            <person name="Lecharny A."/>
            <person name="Aubourg S."/>
            <person name="Chefdor F."/>
            <person name="Cooke R."/>
            <person name="Berger C."/>
            <person name="Montfort A."/>
            <person name="Casacuberta E."/>
            <person name="Gibbons T."/>
            <person name="Weber N."/>
            <person name="Vandenbol M."/>
            <person name="Bargues M."/>
            <person name="Terol J."/>
            <person name="Torres A."/>
            <person name="Perez-Perez A."/>
            <person name="Purnelle B."/>
            <person name="Bent E."/>
            <person name="Johnson S."/>
            <person name="Tacon D."/>
            <person name="Jesse T."/>
            <person name="Heijnen L."/>
            <person name="Schwarz S."/>
            <person name="Scholler P."/>
            <person name="Heber S."/>
            <person name="Francs P."/>
            <person name="Bielke C."/>
            <person name="Frishman D."/>
            <person name="Haase D."/>
            <person name="Lemcke K."/>
            <person name="Mewes H.W."/>
            <person name="Stocker S."/>
            <person name="Zaccaria P."/>
            <person name="Bevan M."/>
            <person name="Wilson R.K."/>
            <person name="de la Bastide M."/>
            <person name="Habermann K."/>
            <person name="Parnell L."/>
            <person name="Dedhia N."/>
            <person name="Gnoj L."/>
            <person name="Schutz K."/>
            <person name="Huang E."/>
            <person name="Spiegel L."/>
            <person name="Sehkon M."/>
            <person name="Murray J."/>
            <person name="Sheet P."/>
            <person name="Cordes M."/>
            <person name="Abu-Threideh J."/>
            <person name="Stoneking T."/>
            <person name="Kalicki J."/>
            <person name="Graves T."/>
            <person name="Harmon G."/>
            <person name="Edwards J."/>
            <person name="Latreille P."/>
            <person name="Courtney L."/>
            <person name="Cloud J."/>
            <person name="Abbott A."/>
            <person name="Scott K."/>
            <person name="Johnson D."/>
            <person name="Minx P."/>
            <person name="Bentley D."/>
            <person name="Fulton B."/>
            <person name="Miller N."/>
            <person name="Greco T."/>
            <person name="Kemp K."/>
            <person name="Kramer J."/>
            <person name="Fulton L."/>
            <person name="Mardis E."/>
            <person name="Dante M."/>
            <person name="Pepin K."/>
            <person name="Hillier L."/>
            <person name="Nelson J."/>
            <person name="Spieth J."/>
            <person name="Ryan E."/>
            <person name="Andrews S."/>
            <person name="Geisel C."/>
            <person name="Layman D."/>
            <person name="Du H."/>
            <person name="Ali J."/>
            <person name="Berghoff A."/>
            <person name="Jones K."/>
            <person name="Drone K."/>
            <person name="Cotton M."/>
            <person name="Joshu C."/>
            <person name="Antonoiu B."/>
            <person name="Zidanic M."/>
            <person name="Strong C."/>
            <person name="Sun H."/>
            <person name="Lamar B."/>
            <person name="Yordan C."/>
            <person name="Ma P."/>
            <person name="Zhong J."/>
            <person name="Preston R."/>
            <person name="Vil D."/>
            <person name="Shekher M."/>
            <person name="Matero A."/>
            <person name="Shah R."/>
            <person name="Swaby I.K."/>
            <person name="O'Shaughnessy A."/>
            <person name="Rodriguez M."/>
            <person name="Hoffmann J."/>
            <person name="Till S."/>
            <person name="Granat S."/>
            <person name="Shohdy N."/>
            <person name="Hasegawa A."/>
            <person name="Hameed A."/>
            <person name="Lodhi M."/>
            <person name="Johnson A."/>
            <person name="Chen E."/>
            <person name="Marra M."/>
            <person name="Martienssen R."/>
            <person name="McCombie W.R."/>
        </authorList>
    </citation>
    <scope>NUCLEOTIDE SEQUENCE [LARGE SCALE GENOMIC DNA]</scope>
    <source>
        <strain>cv. Columbia</strain>
    </source>
</reference>
<dbReference type="EMBL" id="AF147264">
    <property type="protein sequence ID" value="AAD38223.1"/>
    <property type="molecule type" value="Genomic_DNA"/>
</dbReference>
<dbReference type="EMBL" id="AL161506">
    <property type="protein sequence ID" value="CAB81125.1"/>
    <property type="molecule type" value="Genomic_DNA"/>
</dbReference>
<dbReference type="AlphaFoldDB" id="Q9XH20"/>
<name>Q9XH20_ARATH</name>
<proteinExistence type="predicted"/>
<dbReference type="PIR" id="A85074">
    <property type="entry name" value="A85074"/>
</dbReference>
<protein>
    <submittedName>
        <fullName evidence="2">Putative transposon protein</fullName>
    </submittedName>
    <submittedName>
        <fullName evidence="1">T3E15.24 protein</fullName>
    </submittedName>
</protein>
<accession>Q9XH20</accession>
<reference evidence="1" key="4">
    <citation type="submission" date="1999-06" db="EMBL/GenBank/DDBJ databases">
        <authorList>
            <person name="Waterston R."/>
        </authorList>
    </citation>
    <scope>NUCLEOTIDE SEQUENCE</scope>
</reference>
<reference evidence="1" key="2">
    <citation type="submission" date="1999-05" db="EMBL/GenBank/DDBJ databases">
        <title>The A. thaliana Genome Sequencing Project.</title>
        <authorList>
            <person name="WashU"/>
        </authorList>
    </citation>
    <scope>NUCLEOTIDE SEQUENCE</scope>
</reference>
<organism evidence="1">
    <name type="scientific">Arabidopsis thaliana</name>
    <name type="common">Mouse-ear cress</name>
    <dbReference type="NCBI Taxonomy" id="3702"/>
    <lineage>
        <taxon>Eukaryota</taxon>
        <taxon>Viridiplantae</taxon>
        <taxon>Streptophyta</taxon>
        <taxon>Embryophyta</taxon>
        <taxon>Tracheophyta</taxon>
        <taxon>Spermatophyta</taxon>
        <taxon>Magnoliopsida</taxon>
        <taxon>eudicotyledons</taxon>
        <taxon>Gunneridae</taxon>
        <taxon>Pentapetalae</taxon>
        <taxon>rosids</taxon>
        <taxon>malvids</taxon>
        <taxon>Brassicales</taxon>
        <taxon>Brassicaceae</taxon>
        <taxon>Camelineae</taxon>
        <taxon>Arabidopsis</taxon>
    </lineage>
</organism>
<reference evidence="1" key="3">
    <citation type="submission" date="1999-05" db="EMBL/GenBank/DDBJ databases">
        <title>The sequence of A. thaliana T3E15.</title>
        <authorList>
            <person name="Ryan E."/>
            <person name="Wohldman P."/>
            <person name="Phillips A."/>
        </authorList>
    </citation>
    <scope>NUCLEOTIDE SEQUENCE</scope>
</reference>